<proteinExistence type="predicted"/>
<organism evidence="2 3">
    <name type="scientific">Xanthomonas oryzae pv. oryzae (strain PXO99A)</name>
    <dbReference type="NCBI Taxonomy" id="360094"/>
    <lineage>
        <taxon>Bacteria</taxon>
        <taxon>Pseudomonadati</taxon>
        <taxon>Pseudomonadota</taxon>
        <taxon>Gammaproteobacteria</taxon>
        <taxon>Lysobacterales</taxon>
        <taxon>Lysobacteraceae</taxon>
        <taxon>Xanthomonas</taxon>
    </lineage>
</organism>
<feature type="compositionally biased region" description="Polar residues" evidence="1">
    <location>
        <begin position="1"/>
        <end position="24"/>
    </location>
</feature>
<dbReference type="Proteomes" id="UP000001740">
    <property type="component" value="Chromosome"/>
</dbReference>
<protein>
    <submittedName>
        <fullName evidence="2">Uncharacterized protein</fullName>
    </submittedName>
</protein>
<gene>
    <name evidence="2" type="ordered locus">PXO_05770</name>
</gene>
<dbReference type="HOGENOM" id="CLU_3241511_0_0_6"/>
<name>A0A0K0GQV8_XANOP</name>
<feature type="compositionally biased region" description="Basic and acidic residues" evidence="1">
    <location>
        <begin position="25"/>
        <end position="35"/>
    </location>
</feature>
<accession>A0A0K0GQV8</accession>
<sequence length="43" mass="5072">MDNRTQAWPSSHQFEMHQVPTTSHIHQDLAGKEQSQRTQQQLK</sequence>
<dbReference type="EMBL" id="CP000967">
    <property type="protein sequence ID" value="ACD61243.1"/>
    <property type="molecule type" value="Genomic_DNA"/>
</dbReference>
<evidence type="ECO:0000256" key="1">
    <source>
        <dbReference type="SAM" id="MobiDB-lite"/>
    </source>
</evidence>
<dbReference type="AlphaFoldDB" id="A0A0K0GQV8"/>
<dbReference type="KEGG" id="xop:PXO_05770"/>
<evidence type="ECO:0000313" key="3">
    <source>
        <dbReference type="Proteomes" id="UP000001740"/>
    </source>
</evidence>
<feature type="region of interest" description="Disordered" evidence="1">
    <location>
        <begin position="1"/>
        <end position="43"/>
    </location>
</feature>
<evidence type="ECO:0000313" key="2">
    <source>
        <dbReference type="EMBL" id="ACD61243.1"/>
    </source>
</evidence>
<reference evidence="2 3" key="1">
    <citation type="journal article" date="2008" name="BMC Genomics">
        <title>Genome sequence and rapid evolution of the rice pathogen Xanthomonas oryzae pv. oryzae PXO99A.</title>
        <authorList>
            <person name="Salzberg S.L."/>
            <person name="Sommer D.D."/>
            <person name="Schatz M.C."/>
            <person name="Phillippy A.M."/>
            <person name="Rabinowicz P.D."/>
            <person name="Tsuge S."/>
            <person name="Furutani A."/>
            <person name="Ochiai H."/>
            <person name="Delcher A.L."/>
            <person name="Kelley D."/>
            <person name="Madupu R."/>
            <person name="Puiu D."/>
            <person name="Radune D."/>
            <person name="Shumway M."/>
            <person name="Trapnell C."/>
            <person name="Aparna G."/>
            <person name="Jha G."/>
            <person name="Pandey A."/>
            <person name="Patil P.B."/>
            <person name="Ishihara H."/>
            <person name="Meyer D.F."/>
            <person name="Szurek B."/>
            <person name="Verdier V."/>
            <person name="Koebnik R."/>
            <person name="Dow J.M."/>
            <person name="Ryan R.P."/>
            <person name="Hirata H."/>
            <person name="Tsuyumu S."/>
            <person name="Won Lee S."/>
            <person name="Seo Y.S."/>
            <person name="Sriariyanum M."/>
            <person name="Ronald P.C."/>
            <person name="Sonti R.V."/>
            <person name="Van Sluys M.A."/>
            <person name="Leach J.E."/>
            <person name="White F.F."/>
            <person name="Bogdanove A.J."/>
        </authorList>
    </citation>
    <scope>NUCLEOTIDE SEQUENCE [LARGE SCALE GENOMIC DNA]</scope>
    <source>
        <strain evidence="2 3">PXO99A</strain>
    </source>
</reference>